<accession>A0A938XQE5</accession>
<dbReference type="SUPFAM" id="SSF51445">
    <property type="entry name" value="(Trans)glycosidases"/>
    <property type="match status" value="1"/>
</dbReference>
<reference evidence="1" key="1">
    <citation type="submission" date="2021-01" db="EMBL/GenBank/DDBJ databases">
        <title>Genomic Encyclopedia of Type Strains, Phase IV (KMG-IV): sequencing the most valuable type-strain genomes for metagenomic binning, comparative biology and taxonomic classification.</title>
        <authorList>
            <person name="Goeker M."/>
        </authorList>
    </citation>
    <scope>NUCLEOTIDE SEQUENCE</scope>
    <source>
        <strain evidence="1">DSM 23230</strain>
    </source>
</reference>
<sequence length="344" mass="40811">MRKITIVLLIVITLLSLNAIFNQNKTSSQGIIIADHKKLINIFRDYEPQATRELIKNLQDYEQVILHLGAKRVFIRGNAFFYRTSQDNLKLLAEQLQANEQQLYLWFLDSFGGASFLEIYEDYQTIIDANYEVLQELNLDYEGLVIDLEWINLGTEANNQKYLEILSYLDKKFADKELYAFASIIDNPTENKRRGYNETEMLKYLDNIITMLYPGDGGYYLKNGQLHLNLATHRIEDLREYYRQRNYQVAVSLAGRIILERNNNLYFIKSATEFNYSDKTKLLYSKTNKYYDINAYVPQMKFSLQRNDGVTEEIKKSDRLHFINFHQDKLLQEEDYIWEYFLLQ</sequence>
<evidence type="ECO:0000313" key="1">
    <source>
        <dbReference type="EMBL" id="MBM7555674.1"/>
    </source>
</evidence>
<protein>
    <submittedName>
        <fullName evidence="1">Uncharacterized protein</fullName>
    </submittedName>
</protein>
<comment type="caution">
    <text evidence="1">The sequence shown here is derived from an EMBL/GenBank/DDBJ whole genome shotgun (WGS) entry which is preliminary data.</text>
</comment>
<dbReference type="AlphaFoldDB" id="A0A938XQE5"/>
<dbReference type="InterPro" id="IPR017853">
    <property type="entry name" value="GH"/>
</dbReference>
<organism evidence="1 2">
    <name type="scientific">Halanaerobacter jeridensis</name>
    <dbReference type="NCBI Taxonomy" id="706427"/>
    <lineage>
        <taxon>Bacteria</taxon>
        <taxon>Bacillati</taxon>
        <taxon>Bacillota</taxon>
        <taxon>Clostridia</taxon>
        <taxon>Halanaerobiales</taxon>
        <taxon>Halobacteroidaceae</taxon>
        <taxon>Halanaerobacter</taxon>
    </lineage>
</organism>
<proteinExistence type="predicted"/>
<name>A0A938XQE5_9FIRM</name>
<gene>
    <name evidence="1" type="ORF">JOC47_000499</name>
</gene>
<keyword evidence="2" id="KW-1185">Reference proteome</keyword>
<dbReference type="Proteomes" id="UP000774000">
    <property type="component" value="Unassembled WGS sequence"/>
</dbReference>
<dbReference type="EMBL" id="JAFBDQ010000002">
    <property type="protein sequence ID" value="MBM7555674.1"/>
    <property type="molecule type" value="Genomic_DNA"/>
</dbReference>
<dbReference type="RefSeq" id="WP_204700397.1">
    <property type="nucleotide sequence ID" value="NZ_JAFBDQ010000002.1"/>
</dbReference>
<dbReference type="Gene3D" id="3.20.20.80">
    <property type="entry name" value="Glycosidases"/>
    <property type="match status" value="1"/>
</dbReference>
<evidence type="ECO:0000313" key="2">
    <source>
        <dbReference type="Proteomes" id="UP000774000"/>
    </source>
</evidence>